<accession>A0A0G0B8E7</accession>
<dbReference type="GO" id="GO:0052381">
    <property type="term" value="F:tRNA dimethylallyltransferase activity"/>
    <property type="evidence" value="ECO:0007669"/>
    <property type="project" value="UniProtKB-UniRule"/>
</dbReference>
<dbReference type="EMBL" id="LBPY01000022">
    <property type="protein sequence ID" value="KKP65648.1"/>
    <property type="molecule type" value="Genomic_DNA"/>
</dbReference>
<evidence type="ECO:0000256" key="2">
    <source>
        <dbReference type="ARBA" id="ARBA00003213"/>
    </source>
</evidence>
<comment type="cofactor">
    <cofactor evidence="1 10">
        <name>Mg(2+)</name>
        <dbReference type="ChEBI" id="CHEBI:18420"/>
    </cofactor>
</comment>
<feature type="region of interest" description="Interaction with substrate tRNA" evidence="10">
    <location>
        <begin position="79"/>
        <end position="82"/>
    </location>
</feature>
<evidence type="ECO:0000313" key="15">
    <source>
        <dbReference type="Proteomes" id="UP000034952"/>
    </source>
</evidence>
<evidence type="ECO:0000256" key="5">
    <source>
        <dbReference type="ARBA" id="ARBA00022694"/>
    </source>
</evidence>
<comment type="caution">
    <text evidence="14">The sequence shown here is derived from an EMBL/GenBank/DDBJ whole genome shotgun (WGS) entry which is preliminary data.</text>
</comment>
<evidence type="ECO:0000256" key="11">
    <source>
        <dbReference type="RuleBase" id="RU003783"/>
    </source>
</evidence>
<evidence type="ECO:0000256" key="4">
    <source>
        <dbReference type="ARBA" id="ARBA00022679"/>
    </source>
</evidence>
<comment type="function">
    <text evidence="2 10 12">Catalyzes the transfer of a dimethylallyl group onto the adenine at position 37 in tRNAs that read codons beginning with uridine, leading to the formation of N6-(dimethylallyl)adenosine (i(6)A).</text>
</comment>
<feature type="site" description="Interaction with substrate tRNA" evidence="10">
    <location>
        <position position="145"/>
    </location>
</feature>
<keyword evidence="4 10" id="KW-0808">Transferase</keyword>
<evidence type="ECO:0000256" key="9">
    <source>
        <dbReference type="ARBA" id="ARBA00049563"/>
    </source>
</evidence>
<dbReference type="AlphaFoldDB" id="A0A0G0B8E7"/>
<dbReference type="Gene3D" id="3.40.50.300">
    <property type="entry name" value="P-loop containing nucleotide triphosphate hydrolases"/>
    <property type="match status" value="1"/>
</dbReference>
<comment type="subunit">
    <text evidence="10">Monomer.</text>
</comment>
<evidence type="ECO:0000256" key="1">
    <source>
        <dbReference type="ARBA" id="ARBA00001946"/>
    </source>
</evidence>
<comment type="similarity">
    <text evidence="3 10 13">Belongs to the IPP transferase family.</text>
</comment>
<dbReference type="PATRIC" id="fig|1618761.3.peg.779"/>
<feature type="binding site" evidence="10">
    <location>
        <begin position="54"/>
        <end position="61"/>
    </location>
    <ligand>
        <name>ATP</name>
        <dbReference type="ChEBI" id="CHEBI:30616"/>
    </ligand>
</feature>
<evidence type="ECO:0000256" key="13">
    <source>
        <dbReference type="RuleBase" id="RU003785"/>
    </source>
</evidence>
<evidence type="ECO:0000256" key="10">
    <source>
        <dbReference type="HAMAP-Rule" id="MF_00185"/>
    </source>
</evidence>
<protein>
    <recommendedName>
        <fullName evidence="10">tRNA dimethylallyltransferase</fullName>
        <ecNumber evidence="10">2.5.1.75</ecNumber>
    </recommendedName>
    <alternativeName>
        <fullName evidence="10">Dimethylallyl diphosphate:tRNA dimethylallyltransferase</fullName>
        <shortName evidence="10">DMAPP:tRNA dimethylallyltransferase</shortName>
        <shortName evidence="10">DMATase</shortName>
    </alternativeName>
    <alternativeName>
        <fullName evidence="10">Isopentenyl-diphosphate:tRNA isopentenyltransferase</fullName>
        <shortName evidence="10">IPP transferase</shortName>
        <shortName evidence="10">IPPT</shortName>
        <shortName evidence="10">IPTase</shortName>
    </alternativeName>
</protein>
<keyword evidence="7 10" id="KW-0067">ATP-binding</keyword>
<keyword evidence="6 10" id="KW-0547">Nucleotide-binding</keyword>
<dbReference type="Pfam" id="PF01715">
    <property type="entry name" value="IPPT"/>
    <property type="match status" value="1"/>
</dbReference>
<dbReference type="PANTHER" id="PTHR11088:SF60">
    <property type="entry name" value="TRNA DIMETHYLALLYLTRANSFERASE"/>
    <property type="match status" value="1"/>
</dbReference>
<sequence>MRIYKLVLKKCLSETDGSRRANFQQKIMCAFRKKLIYIFTHKMKIKPKIIVILGQTSTGKSDFAVEVAKEIGGEIISADSRQVYKGMDLGTGKITKKERKGVLHHLLDVASPKKVFTVSDFKKLVDKKIKKIIKNKKIPIICGGTGFYIDAVVNGVTFPEVPPNKELREELSKKSTGELFKILKKLDKERAKNIDINNPVRLIRAIEIAKALGKIPKIINNKTSTNSAMAEFVEVSKLPKFEVLKIGLTVPDEILKERIQARLLARIKKGMLKEIENLHKAGLSWKRMEALGLEYRYGAQYLQKKISRDDMIEKINTETWHYAKRQKTWFKRDLNTIWINPTKKSEEAKALKEIKKFLK</sequence>
<dbReference type="InterPro" id="IPR039657">
    <property type="entry name" value="Dimethylallyltransferase"/>
</dbReference>
<evidence type="ECO:0000256" key="7">
    <source>
        <dbReference type="ARBA" id="ARBA00022840"/>
    </source>
</evidence>
<dbReference type="SUPFAM" id="SSF52540">
    <property type="entry name" value="P-loop containing nucleoside triphosphate hydrolases"/>
    <property type="match status" value="1"/>
</dbReference>
<dbReference type="PANTHER" id="PTHR11088">
    <property type="entry name" value="TRNA DIMETHYLALLYLTRANSFERASE"/>
    <property type="match status" value="1"/>
</dbReference>
<comment type="catalytic activity">
    <reaction evidence="9 10 11">
        <text>adenosine(37) in tRNA + dimethylallyl diphosphate = N(6)-dimethylallyladenosine(37) in tRNA + diphosphate</text>
        <dbReference type="Rhea" id="RHEA:26482"/>
        <dbReference type="Rhea" id="RHEA-COMP:10162"/>
        <dbReference type="Rhea" id="RHEA-COMP:10375"/>
        <dbReference type="ChEBI" id="CHEBI:33019"/>
        <dbReference type="ChEBI" id="CHEBI:57623"/>
        <dbReference type="ChEBI" id="CHEBI:74411"/>
        <dbReference type="ChEBI" id="CHEBI:74415"/>
        <dbReference type="EC" id="2.5.1.75"/>
    </reaction>
</comment>
<dbReference type="InterPro" id="IPR027417">
    <property type="entry name" value="P-loop_NTPase"/>
</dbReference>
<proteinExistence type="inferred from homology"/>
<dbReference type="GO" id="GO:0006400">
    <property type="term" value="P:tRNA modification"/>
    <property type="evidence" value="ECO:0007669"/>
    <property type="project" value="TreeGrafter"/>
</dbReference>
<dbReference type="NCBIfam" id="TIGR00174">
    <property type="entry name" value="miaA"/>
    <property type="match status" value="1"/>
</dbReference>
<dbReference type="HAMAP" id="MF_00185">
    <property type="entry name" value="IPP_trans"/>
    <property type="match status" value="1"/>
</dbReference>
<dbReference type="GO" id="GO:0005524">
    <property type="term" value="F:ATP binding"/>
    <property type="evidence" value="ECO:0007669"/>
    <property type="project" value="UniProtKB-UniRule"/>
</dbReference>
<dbReference type="Proteomes" id="UP000034952">
    <property type="component" value="Unassembled WGS sequence"/>
</dbReference>
<feature type="site" description="Interaction with substrate tRNA" evidence="10">
    <location>
        <position position="168"/>
    </location>
</feature>
<evidence type="ECO:0000256" key="12">
    <source>
        <dbReference type="RuleBase" id="RU003784"/>
    </source>
</evidence>
<evidence type="ECO:0000256" key="8">
    <source>
        <dbReference type="ARBA" id="ARBA00022842"/>
    </source>
</evidence>
<comment type="caution">
    <text evidence="10">Lacks conserved residue(s) required for the propagation of feature annotation.</text>
</comment>
<reference evidence="14 15" key="1">
    <citation type="journal article" date="2015" name="Nature">
        <title>rRNA introns, odd ribosomes, and small enigmatic genomes across a large radiation of phyla.</title>
        <authorList>
            <person name="Brown C.T."/>
            <person name="Hug L.A."/>
            <person name="Thomas B.C."/>
            <person name="Sharon I."/>
            <person name="Castelle C.J."/>
            <person name="Singh A."/>
            <person name="Wilkins M.J."/>
            <person name="Williams K.H."/>
            <person name="Banfield J.F."/>
        </authorList>
    </citation>
    <scope>NUCLEOTIDE SEQUENCE [LARGE SCALE GENOMIC DNA]</scope>
</reference>
<gene>
    <name evidence="10" type="primary">miaA</name>
    <name evidence="14" type="ORF">UR64_C0022G0008</name>
</gene>
<evidence type="ECO:0000256" key="3">
    <source>
        <dbReference type="ARBA" id="ARBA00005842"/>
    </source>
</evidence>
<dbReference type="Gene3D" id="1.10.20.140">
    <property type="match status" value="1"/>
</dbReference>
<evidence type="ECO:0000313" key="14">
    <source>
        <dbReference type="EMBL" id="KKP65648.1"/>
    </source>
</evidence>
<evidence type="ECO:0000256" key="6">
    <source>
        <dbReference type="ARBA" id="ARBA00022741"/>
    </source>
</evidence>
<keyword evidence="8 10" id="KW-0460">Magnesium</keyword>
<feature type="binding site" evidence="10">
    <location>
        <begin position="56"/>
        <end position="61"/>
    </location>
    <ligand>
        <name>substrate</name>
    </ligand>
</feature>
<dbReference type="InterPro" id="IPR018022">
    <property type="entry name" value="IPT"/>
</dbReference>
<organism evidence="14 15">
    <name type="scientific">Candidatus Nomurabacteria bacterium GW2011_GWE1_35_16</name>
    <dbReference type="NCBI Taxonomy" id="1618761"/>
    <lineage>
        <taxon>Bacteria</taxon>
        <taxon>Candidatus Nomuraibacteriota</taxon>
    </lineage>
</organism>
<name>A0A0G0B8E7_9BACT</name>
<keyword evidence="5 10" id="KW-0819">tRNA processing</keyword>
<dbReference type="EC" id="2.5.1.75" evidence="10"/>